<proteinExistence type="predicted"/>
<evidence type="ECO:0000313" key="3">
    <source>
        <dbReference type="Proteomes" id="UP001159363"/>
    </source>
</evidence>
<dbReference type="EMBL" id="JARBHB010000001">
    <property type="protein sequence ID" value="KAJ8897121.1"/>
    <property type="molecule type" value="Genomic_DNA"/>
</dbReference>
<protein>
    <submittedName>
        <fullName evidence="2">Uncharacterized protein</fullName>
    </submittedName>
</protein>
<gene>
    <name evidence="2" type="ORF">PR048_002467</name>
</gene>
<accession>A0ABQ9IK92</accession>
<dbReference type="Proteomes" id="UP001159363">
    <property type="component" value="Chromosome 1"/>
</dbReference>
<name>A0ABQ9IK92_9NEOP</name>
<reference evidence="2 3" key="1">
    <citation type="submission" date="2023-02" db="EMBL/GenBank/DDBJ databases">
        <title>LHISI_Scaffold_Assembly.</title>
        <authorList>
            <person name="Stuart O.P."/>
            <person name="Cleave R."/>
            <person name="Magrath M.J.L."/>
            <person name="Mikheyev A.S."/>
        </authorList>
    </citation>
    <scope>NUCLEOTIDE SEQUENCE [LARGE SCALE GENOMIC DNA]</scope>
    <source>
        <strain evidence="2">Daus_M_001</strain>
        <tissue evidence="2">Leg muscle</tissue>
    </source>
</reference>
<comment type="caution">
    <text evidence="2">The sequence shown here is derived from an EMBL/GenBank/DDBJ whole genome shotgun (WGS) entry which is preliminary data.</text>
</comment>
<organism evidence="2 3">
    <name type="scientific">Dryococelus australis</name>
    <dbReference type="NCBI Taxonomy" id="614101"/>
    <lineage>
        <taxon>Eukaryota</taxon>
        <taxon>Metazoa</taxon>
        <taxon>Ecdysozoa</taxon>
        <taxon>Arthropoda</taxon>
        <taxon>Hexapoda</taxon>
        <taxon>Insecta</taxon>
        <taxon>Pterygota</taxon>
        <taxon>Neoptera</taxon>
        <taxon>Polyneoptera</taxon>
        <taxon>Phasmatodea</taxon>
        <taxon>Verophasmatodea</taxon>
        <taxon>Anareolatae</taxon>
        <taxon>Phasmatidae</taxon>
        <taxon>Eurycanthinae</taxon>
        <taxon>Dryococelus</taxon>
    </lineage>
</organism>
<feature type="region of interest" description="Disordered" evidence="1">
    <location>
        <begin position="114"/>
        <end position="133"/>
    </location>
</feature>
<keyword evidence="3" id="KW-1185">Reference proteome</keyword>
<sequence>MWRLTTTKTVRCMFRVQVQTAKMSSRPILSRPRRTKVYDCNYDMGERYYRPVVDGLDRKYTGGRLSTPPVDSDLLQSTLPRRPLLLEEHEDSLPRSRRPASALLNEYDAIFDSRGRALGSGGPPTSRQWEDDADQEFTASLKRIKDSRAASRASFREEVESVSRRADTFSDKLLGSMGLKTPASSGTLDDDPFFKRRTLKVATSEELDDPSLTKWTALKSGARREVDTELAGAAQARASKSRARLADLDAEMEDMAQRSAAREKRAANLRALMAEAEAIGSDQETSSIRVRAVKTEKKVTF</sequence>
<evidence type="ECO:0000313" key="2">
    <source>
        <dbReference type="EMBL" id="KAJ8897121.1"/>
    </source>
</evidence>
<evidence type="ECO:0000256" key="1">
    <source>
        <dbReference type="SAM" id="MobiDB-lite"/>
    </source>
</evidence>